<keyword evidence="2" id="KW-1185">Reference proteome</keyword>
<organism evidence="1 2">
    <name type="scientific">Asticcacaulis benevestitus DSM 16100 = ATCC BAA-896</name>
    <dbReference type="NCBI Taxonomy" id="1121022"/>
    <lineage>
        <taxon>Bacteria</taxon>
        <taxon>Pseudomonadati</taxon>
        <taxon>Pseudomonadota</taxon>
        <taxon>Alphaproteobacteria</taxon>
        <taxon>Caulobacterales</taxon>
        <taxon>Caulobacteraceae</taxon>
        <taxon>Asticcacaulis</taxon>
    </lineage>
</organism>
<reference evidence="1 2" key="1">
    <citation type="journal article" date="2014" name="Nature">
        <title>Sequential evolution of bacterial morphology by co-option of a developmental regulator.</title>
        <authorList>
            <person name="Jiang C."/>
            <person name="Brown P.J."/>
            <person name="Ducret A."/>
            <person name="Brun Y.V."/>
        </authorList>
    </citation>
    <scope>NUCLEOTIDE SEQUENCE [LARGE SCALE GENOMIC DNA]</scope>
    <source>
        <strain evidence="1 2">DSM 16100</strain>
    </source>
</reference>
<dbReference type="EMBL" id="AWGB01000028">
    <property type="protein sequence ID" value="ESQ89772.1"/>
    <property type="molecule type" value="Genomic_DNA"/>
</dbReference>
<dbReference type="OrthoDB" id="7959184at2"/>
<sequence>MAEATTRVRSPTYPSFSVEEAIERAQKIHSKDRRSQISREVVAAHMGYSGLNGAADKAISNMMQYGMLERVSKGELKLTELAADILHPDTPEQYRSALRQAAFMPPLFQTLRTRFSEDQFSDAALKSYLMKQEFADGAINPVIRSYTDNCAFLKRENAYESDGIGESVDVESPDQRNEMIVTPTREVAYTPYQAAPTSSSIGVPVMVGEQVLYSEVAGPSNYLKLIASGEPNEDLIEGIESYLSRLKRRIQASAKLAASPPERQLDLD</sequence>
<gene>
    <name evidence="1" type="ORF">ABENE_13600</name>
</gene>
<name>V4P769_9CAUL</name>
<evidence type="ECO:0000313" key="1">
    <source>
        <dbReference type="EMBL" id="ESQ89772.1"/>
    </source>
</evidence>
<dbReference type="PATRIC" id="fig|1121022.4.peg.2762"/>
<proteinExistence type="predicted"/>
<protein>
    <submittedName>
        <fullName evidence="1">Uncharacterized protein</fullName>
    </submittedName>
</protein>
<comment type="caution">
    <text evidence="1">The sequence shown here is derived from an EMBL/GenBank/DDBJ whole genome shotgun (WGS) entry which is preliminary data.</text>
</comment>
<evidence type="ECO:0000313" key="2">
    <source>
        <dbReference type="Proteomes" id="UP000017837"/>
    </source>
</evidence>
<dbReference type="eggNOG" id="ENOG5033J9B">
    <property type="taxonomic scope" value="Bacteria"/>
</dbReference>
<dbReference type="RefSeq" id="WP_018081595.1">
    <property type="nucleotide sequence ID" value="NZ_AQWM01000006.1"/>
</dbReference>
<accession>V4P769</accession>
<dbReference type="Proteomes" id="UP000017837">
    <property type="component" value="Unassembled WGS sequence"/>
</dbReference>
<dbReference type="AlphaFoldDB" id="V4P769"/>